<dbReference type="Pfam" id="PF05866">
    <property type="entry name" value="RusA"/>
    <property type="match status" value="1"/>
</dbReference>
<dbReference type="KEGG" id="ntr:B0W44_07415"/>
<keyword evidence="3" id="KW-1185">Reference proteome</keyword>
<dbReference type="Gene3D" id="3.30.1330.70">
    <property type="entry name" value="Holliday junction resolvase RusA"/>
    <property type="match status" value="1"/>
</dbReference>
<dbReference type="Proteomes" id="UP000188603">
    <property type="component" value="Chromosome"/>
</dbReference>
<dbReference type="EMBL" id="CP019699">
    <property type="protein sequence ID" value="AQS57448.1"/>
    <property type="molecule type" value="Genomic_DNA"/>
</dbReference>
<protein>
    <recommendedName>
        <fullName evidence="4">Holliday junction resolvase</fullName>
    </recommendedName>
</protein>
<evidence type="ECO:0000313" key="1">
    <source>
        <dbReference type="EMBL" id="AQS57448.1"/>
    </source>
</evidence>
<dbReference type="GO" id="GO:0006310">
    <property type="term" value="P:DNA recombination"/>
    <property type="evidence" value="ECO:0007669"/>
    <property type="project" value="InterPro"/>
</dbReference>
<sequence length="126" mass="14272">MKIIVSGRPVPKSRPRLGMRGRAAFVYTPEKTKAYQQLVGWEARKVCKQPLTGPVEVSMKLFSRSRFDLDNVAKSILDGMCGICYVDDVQVEVLHVTKQAVKNKREERAEIEVRPLEKTVIPSQSQ</sequence>
<evidence type="ECO:0000313" key="2">
    <source>
        <dbReference type="EMBL" id="AQS57615.1"/>
    </source>
</evidence>
<gene>
    <name evidence="1" type="ORF">B0W44_07415</name>
    <name evidence="2" type="ORF">B0W44_15920</name>
</gene>
<organism evidence="2 3">
    <name type="scientific">Novibacillus thermophilus</name>
    <dbReference type="NCBI Taxonomy" id="1471761"/>
    <lineage>
        <taxon>Bacteria</taxon>
        <taxon>Bacillati</taxon>
        <taxon>Bacillota</taxon>
        <taxon>Bacilli</taxon>
        <taxon>Bacillales</taxon>
        <taxon>Thermoactinomycetaceae</taxon>
        <taxon>Novibacillus</taxon>
    </lineage>
</organism>
<dbReference type="GO" id="GO:0000287">
    <property type="term" value="F:magnesium ion binding"/>
    <property type="evidence" value="ECO:0007669"/>
    <property type="project" value="InterPro"/>
</dbReference>
<dbReference type="EMBL" id="CP019699">
    <property type="protein sequence ID" value="AQS57615.1"/>
    <property type="molecule type" value="Genomic_DNA"/>
</dbReference>
<evidence type="ECO:0000313" key="3">
    <source>
        <dbReference type="Proteomes" id="UP000188603"/>
    </source>
</evidence>
<accession>A0A1U9KC26</accession>
<dbReference type="GO" id="GO:0006281">
    <property type="term" value="P:DNA repair"/>
    <property type="evidence" value="ECO:0007669"/>
    <property type="project" value="InterPro"/>
</dbReference>
<dbReference type="SUPFAM" id="SSF103084">
    <property type="entry name" value="Holliday junction resolvase RusA"/>
    <property type="match status" value="1"/>
</dbReference>
<reference evidence="2 3" key="1">
    <citation type="journal article" date="2015" name="Int. J. Syst. Evol. Microbiol.">
        <title>Novibacillus thermophilus gen. nov., sp. nov., a Gram-staining-negative and moderately thermophilic member of the family Thermoactinomycetaceae.</title>
        <authorList>
            <person name="Yang G."/>
            <person name="Chen J."/>
            <person name="Zhou S."/>
        </authorList>
    </citation>
    <scope>NUCLEOTIDE SEQUENCE [LARGE SCALE GENOMIC DNA]</scope>
    <source>
        <strain evidence="2 3">SG-1</strain>
    </source>
</reference>
<name>A0A1U9KC26_9BACL</name>
<dbReference type="InterPro" id="IPR036614">
    <property type="entry name" value="RusA-like_sf"/>
</dbReference>
<reference evidence="2" key="2">
    <citation type="submission" date="2017-02" db="EMBL/GenBank/DDBJ databases">
        <authorList>
            <person name="Peterson S.W."/>
        </authorList>
    </citation>
    <scope>NUCLEOTIDE SEQUENCE</scope>
    <source>
        <strain evidence="2">SG-1</strain>
    </source>
</reference>
<dbReference type="InterPro" id="IPR008822">
    <property type="entry name" value="Endonuclease_RusA-like"/>
</dbReference>
<evidence type="ECO:0008006" key="4">
    <source>
        <dbReference type="Google" id="ProtNLM"/>
    </source>
</evidence>
<dbReference type="STRING" id="1471761.B0W44_07415"/>
<dbReference type="KEGG" id="ntr:B0W44_15920"/>
<proteinExistence type="predicted"/>
<dbReference type="AlphaFoldDB" id="A0A1U9KC26"/>